<organism evidence="3">
    <name type="scientific">uncultured Leptolyngbya sp</name>
    <dbReference type="NCBI Taxonomy" id="332963"/>
    <lineage>
        <taxon>Bacteria</taxon>
        <taxon>Bacillati</taxon>
        <taxon>Cyanobacteriota</taxon>
        <taxon>Cyanophyceae</taxon>
        <taxon>Leptolyngbyales</taxon>
        <taxon>Leptolyngbyaceae</taxon>
        <taxon>Leptolyngbya group</taxon>
        <taxon>Leptolyngbya</taxon>
        <taxon>environmental samples</taxon>
    </lineage>
</organism>
<dbReference type="CDD" id="cd08268">
    <property type="entry name" value="MDR2"/>
    <property type="match status" value="1"/>
</dbReference>
<dbReference type="InterPro" id="IPR020843">
    <property type="entry name" value="ER"/>
</dbReference>
<dbReference type="InterPro" id="IPR011032">
    <property type="entry name" value="GroES-like_sf"/>
</dbReference>
<accession>A0A6J4PAT1</accession>
<sequence length="251" mass="27242">MQPLTNLSQEFEKKAKTEKKFPKSILILGRTFIKRCLPMPKIVRFYEFGEADVLKLEDQPLVEPGEGEVRLKVEAIGLNRAEVGFRAGRYLELPQMFPSTLGYEASGVIEAIGSGVPGFQIGDRVSTVPAFSMLNYGMYGETAIAPASAVAHYPETLSAMEGTAIWMAYITAYGPLVEYGQVKADDFVLITAASSSVGYSAIQIAKAAGAVVIATTRSNIKKQMLLDKGADHVVVTNDEDLGSALKERLRN</sequence>
<dbReference type="EC" id="1.6.5.5" evidence="3"/>
<dbReference type="Pfam" id="PF08240">
    <property type="entry name" value="ADH_N"/>
    <property type="match status" value="1"/>
</dbReference>
<dbReference type="PANTHER" id="PTHR44154">
    <property type="entry name" value="QUINONE OXIDOREDUCTASE"/>
    <property type="match status" value="1"/>
</dbReference>
<dbReference type="Pfam" id="PF00107">
    <property type="entry name" value="ADH_zinc_N"/>
    <property type="match status" value="1"/>
</dbReference>
<dbReference type="SUPFAM" id="SSF51735">
    <property type="entry name" value="NAD(P)-binding Rossmann-fold domains"/>
    <property type="match status" value="1"/>
</dbReference>
<dbReference type="SMART" id="SM00829">
    <property type="entry name" value="PKS_ER"/>
    <property type="match status" value="1"/>
</dbReference>
<keyword evidence="1" id="KW-0521">NADP</keyword>
<name>A0A6J4PAT1_9CYAN</name>
<evidence type="ECO:0000256" key="1">
    <source>
        <dbReference type="ARBA" id="ARBA00022857"/>
    </source>
</evidence>
<feature type="domain" description="Enoyl reductase (ER)" evidence="2">
    <location>
        <begin position="49"/>
        <end position="246"/>
    </location>
</feature>
<dbReference type="GO" id="GO:0003960">
    <property type="term" value="F:quinone reductase (NADPH) activity"/>
    <property type="evidence" value="ECO:0007669"/>
    <property type="project" value="UniProtKB-EC"/>
</dbReference>
<dbReference type="InterPro" id="IPR013154">
    <property type="entry name" value="ADH-like_N"/>
</dbReference>
<dbReference type="InterPro" id="IPR051603">
    <property type="entry name" value="Zinc-ADH_QOR/CCCR"/>
</dbReference>
<evidence type="ECO:0000259" key="2">
    <source>
        <dbReference type="SMART" id="SM00829"/>
    </source>
</evidence>
<evidence type="ECO:0000313" key="3">
    <source>
        <dbReference type="EMBL" id="CAA9407520.1"/>
    </source>
</evidence>
<dbReference type="EMBL" id="CADCTY010002151">
    <property type="protein sequence ID" value="CAA9407520.1"/>
    <property type="molecule type" value="Genomic_DNA"/>
</dbReference>
<keyword evidence="3" id="KW-0560">Oxidoreductase</keyword>
<dbReference type="PANTHER" id="PTHR44154:SF1">
    <property type="entry name" value="QUINONE OXIDOREDUCTASE"/>
    <property type="match status" value="1"/>
</dbReference>
<dbReference type="Gene3D" id="3.40.50.720">
    <property type="entry name" value="NAD(P)-binding Rossmann-like Domain"/>
    <property type="match status" value="1"/>
</dbReference>
<dbReference type="InterPro" id="IPR013149">
    <property type="entry name" value="ADH-like_C"/>
</dbReference>
<reference evidence="3" key="1">
    <citation type="submission" date="2020-02" db="EMBL/GenBank/DDBJ databases">
        <authorList>
            <person name="Meier V. D."/>
        </authorList>
    </citation>
    <scope>NUCLEOTIDE SEQUENCE</scope>
    <source>
        <strain evidence="3">AVDCRST_MAG94</strain>
    </source>
</reference>
<protein>
    <submittedName>
        <fullName evidence="3">Quinone oxidoreductase</fullName>
        <ecNumber evidence="3">1.6.5.5</ecNumber>
    </submittedName>
</protein>
<proteinExistence type="predicted"/>
<dbReference type="Gene3D" id="3.90.180.10">
    <property type="entry name" value="Medium-chain alcohol dehydrogenases, catalytic domain"/>
    <property type="match status" value="1"/>
</dbReference>
<dbReference type="AlphaFoldDB" id="A0A6J4PAT1"/>
<dbReference type="SUPFAM" id="SSF50129">
    <property type="entry name" value="GroES-like"/>
    <property type="match status" value="1"/>
</dbReference>
<gene>
    <name evidence="3" type="ORF">AVDCRST_MAG94-6251</name>
</gene>
<dbReference type="InterPro" id="IPR036291">
    <property type="entry name" value="NAD(P)-bd_dom_sf"/>
</dbReference>